<dbReference type="OrthoDB" id="10001713at2"/>
<keyword evidence="3" id="KW-1185">Reference proteome</keyword>
<dbReference type="EnsemblBacteria" id="ACZ19692">
    <property type="protein sequence ID" value="ACZ19692"/>
    <property type="gene ID" value="Taci_1462"/>
</dbReference>
<gene>
    <name evidence="2" type="ordered locus">Taci_1462</name>
</gene>
<keyword evidence="1" id="KW-0732">Signal</keyword>
<feature type="signal peptide" evidence="1">
    <location>
        <begin position="1"/>
        <end position="23"/>
    </location>
</feature>
<sequence length="79" mass="8389">MRNHRWIILMMLVLALIPSAASGASRHTVYASVTSGSGSIQAVLVPGEFTVPQGQTATVVRFVHDNPATGYHSEKLGAQ</sequence>
<protein>
    <submittedName>
        <fullName evidence="2">Uncharacterized protein</fullName>
    </submittedName>
</protein>
<evidence type="ECO:0000313" key="2">
    <source>
        <dbReference type="EMBL" id="ACZ19692.1"/>
    </source>
</evidence>
<dbReference type="KEGG" id="tai:Taci_1462"/>
<dbReference type="RefSeq" id="WP_012870203.1">
    <property type="nucleotide sequence ID" value="NC_013522.1"/>
</dbReference>
<dbReference type="AlphaFoldDB" id="D1B6Q1"/>
<name>D1B6Q1_THEAS</name>
<feature type="chain" id="PRO_5003020444" evidence="1">
    <location>
        <begin position="24"/>
        <end position="79"/>
    </location>
</feature>
<accession>D1B6Q1</accession>
<organism evidence="2 3">
    <name type="scientific">Thermanaerovibrio acidaminovorans (strain ATCC 49978 / DSM 6589 / Su883)</name>
    <name type="common">Selenomonas acidaminovorans</name>
    <dbReference type="NCBI Taxonomy" id="525903"/>
    <lineage>
        <taxon>Bacteria</taxon>
        <taxon>Thermotogati</taxon>
        <taxon>Synergistota</taxon>
        <taxon>Synergistia</taxon>
        <taxon>Synergistales</taxon>
        <taxon>Synergistaceae</taxon>
        <taxon>Thermanaerovibrio</taxon>
    </lineage>
</organism>
<evidence type="ECO:0000256" key="1">
    <source>
        <dbReference type="SAM" id="SignalP"/>
    </source>
</evidence>
<dbReference type="EMBL" id="CP001818">
    <property type="protein sequence ID" value="ACZ19692.1"/>
    <property type="molecule type" value="Genomic_DNA"/>
</dbReference>
<proteinExistence type="predicted"/>
<evidence type="ECO:0000313" key="3">
    <source>
        <dbReference type="Proteomes" id="UP000002030"/>
    </source>
</evidence>
<dbReference type="STRING" id="525903.Taci_1462"/>
<dbReference type="Proteomes" id="UP000002030">
    <property type="component" value="Chromosome"/>
</dbReference>
<dbReference type="HOGENOM" id="CLU_2604874_0_0_0"/>
<reference evidence="2 3" key="1">
    <citation type="journal article" date="2009" name="Stand. Genomic Sci.">
        <title>Complete genome sequence of Thermanaerovibrio acidaminovorans type strain (Su883).</title>
        <authorList>
            <person name="Chovatia M."/>
            <person name="Sikorski J."/>
            <person name="Schroder M."/>
            <person name="Lapidus A."/>
            <person name="Nolan M."/>
            <person name="Tice H."/>
            <person name="Glavina Del Rio T."/>
            <person name="Copeland A."/>
            <person name="Cheng J.F."/>
            <person name="Lucas S."/>
            <person name="Chen F."/>
            <person name="Bruce D."/>
            <person name="Goodwin L."/>
            <person name="Pitluck S."/>
            <person name="Ivanova N."/>
            <person name="Mavromatis K."/>
            <person name="Ovchinnikova G."/>
            <person name="Pati A."/>
            <person name="Chen A."/>
            <person name="Palaniappan K."/>
            <person name="Land M."/>
            <person name="Hauser L."/>
            <person name="Chang Y.J."/>
            <person name="Jeffries C.D."/>
            <person name="Chain P."/>
            <person name="Saunders E."/>
            <person name="Detter J.C."/>
            <person name="Brettin T."/>
            <person name="Rohde M."/>
            <person name="Goker M."/>
            <person name="Spring S."/>
            <person name="Bristow J."/>
            <person name="Markowitz V."/>
            <person name="Hugenholtz P."/>
            <person name="Kyrpides N.C."/>
            <person name="Klenk H.P."/>
            <person name="Eisen J.A."/>
        </authorList>
    </citation>
    <scope>NUCLEOTIDE SEQUENCE [LARGE SCALE GENOMIC DNA]</scope>
    <source>
        <strain evidence="3">ATCC 49978 / DSM 6589 / Su883</strain>
    </source>
</reference>